<sequence>MPVTDPSPRGPRSHKVLAAAAVCASTVLMLSAASPARADDAKRLPEGGVAQALANYVSSPGAVAGANDWSCKPSAEHPEPVVLLPGTFFNFGANFVKAAPRLKNAGYCVYAMNYGFTSVSLGRVGGLGPNRESAAQLDAFVDRTLASTGAKKVDIVGHSLGGNVPMWWMKKMGGAEKVDNYVGWAPSSHGTDLNGITDLGAALNLMGFVTRLSNVAQFPGVIEQTNTSEYTREMWADGDTVPDGPHYTVVMTKYDTVVTPYATQALKGKDVDNVVLQDVCPGDRAGHMGLFNDDPTLQITMNALADGPADFKPSCHGYGLQLL</sequence>
<dbReference type="RefSeq" id="WP_326019911.1">
    <property type="nucleotide sequence ID" value="NZ_JAOZYC010000137.1"/>
</dbReference>
<accession>A0ABU6FBC5</accession>
<keyword evidence="3" id="KW-1185">Reference proteome</keyword>
<evidence type="ECO:0008006" key="4">
    <source>
        <dbReference type="Google" id="ProtNLM"/>
    </source>
</evidence>
<dbReference type="SUPFAM" id="SSF53474">
    <property type="entry name" value="alpha/beta-Hydrolases"/>
    <property type="match status" value="1"/>
</dbReference>
<evidence type="ECO:0000313" key="3">
    <source>
        <dbReference type="Proteomes" id="UP001354931"/>
    </source>
</evidence>
<name>A0ABU6FBC5_9ACTN</name>
<proteinExistence type="predicted"/>
<dbReference type="EMBL" id="JAOZYC010000137">
    <property type="protein sequence ID" value="MEB8340922.1"/>
    <property type="molecule type" value="Genomic_DNA"/>
</dbReference>
<feature type="chain" id="PRO_5046747727" description="Lipase" evidence="1">
    <location>
        <begin position="39"/>
        <end position="323"/>
    </location>
</feature>
<evidence type="ECO:0000256" key="1">
    <source>
        <dbReference type="SAM" id="SignalP"/>
    </source>
</evidence>
<dbReference type="InterPro" id="IPR029058">
    <property type="entry name" value="AB_hydrolase_fold"/>
</dbReference>
<protein>
    <recommendedName>
        <fullName evidence="4">Lipase</fullName>
    </recommendedName>
</protein>
<keyword evidence="1" id="KW-0732">Signal</keyword>
<dbReference type="Proteomes" id="UP001354931">
    <property type="component" value="Unassembled WGS sequence"/>
</dbReference>
<gene>
    <name evidence="2" type="ORF">OKJ99_25810</name>
</gene>
<feature type="signal peptide" evidence="1">
    <location>
        <begin position="1"/>
        <end position="38"/>
    </location>
</feature>
<evidence type="ECO:0000313" key="2">
    <source>
        <dbReference type="EMBL" id="MEB8340922.1"/>
    </source>
</evidence>
<dbReference type="Gene3D" id="3.40.50.1820">
    <property type="entry name" value="alpha/beta hydrolase"/>
    <property type="match status" value="1"/>
</dbReference>
<organism evidence="2 3">
    <name type="scientific">Streptomyces endophyticus</name>
    <dbReference type="NCBI Taxonomy" id="714166"/>
    <lineage>
        <taxon>Bacteria</taxon>
        <taxon>Bacillati</taxon>
        <taxon>Actinomycetota</taxon>
        <taxon>Actinomycetes</taxon>
        <taxon>Kitasatosporales</taxon>
        <taxon>Streptomycetaceae</taxon>
        <taxon>Streptomyces</taxon>
    </lineage>
</organism>
<reference evidence="2 3" key="1">
    <citation type="submission" date="2022-10" db="EMBL/GenBank/DDBJ databases">
        <authorList>
            <person name="Xie J."/>
            <person name="Shen N."/>
        </authorList>
    </citation>
    <scope>NUCLEOTIDE SEQUENCE [LARGE SCALE GENOMIC DNA]</scope>
    <source>
        <strain evidence="2 3">YIM65594</strain>
    </source>
</reference>
<dbReference type="InterPro" id="IPR002918">
    <property type="entry name" value="Lipase_EstA/Esterase_EstB"/>
</dbReference>
<comment type="caution">
    <text evidence="2">The sequence shown here is derived from an EMBL/GenBank/DDBJ whole genome shotgun (WGS) entry which is preliminary data.</text>
</comment>
<dbReference type="Pfam" id="PF01674">
    <property type="entry name" value="Lipase_2"/>
    <property type="match status" value="1"/>
</dbReference>